<dbReference type="AlphaFoldDB" id="A0AAV7M2F4"/>
<comment type="caution">
    <text evidence="2">The sequence shown here is derived from an EMBL/GenBank/DDBJ whole genome shotgun (WGS) entry which is preliminary data.</text>
</comment>
<organism evidence="2 3">
    <name type="scientific">Pleurodeles waltl</name>
    <name type="common">Iberian ribbed newt</name>
    <dbReference type="NCBI Taxonomy" id="8319"/>
    <lineage>
        <taxon>Eukaryota</taxon>
        <taxon>Metazoa</taxon>
        <taxon>Chordata</taxon>
        <taxon>Craniata</taxon>
        <taxon>Vertebrata</taxon>
        <taxon>Euteleostomi</taxon>
        <taxon>Amphibia</taxon>
        <taxon>Batrachia</taxon>
        <taxon>Caudata</taxon>
        <taxon>Salamandroidea</taxon>
        <taxon>Salamandridae</taxon>
        <taxon>Pleurodelinae</taxon>
        <taxon>Pleurodeles</taxon>
    </lineage>
</organism>
<evidence type="ECO:0000313" key="2">
    <source>
        <dbReference type="EMBL" id="KAJ1097966.1"/>
    </source>
</evidence>
<accession>A0AAV7M2F4</accession>
<keyword evidence="3" id="KW-1185">Reference proteome</keyword>
<feature type="region of interest" description="Disordered" evidence="1">
    <location>
        <begin position="57"/>
        <end position="80"/>
    </location>
</feature>
<gene>
    <name evidence="2" type="ORF">NDU88_003082</name>
</gene>
<sequence>MGFRQRKEQAQREGMAWSHVGASTCAGQMRQWPGMWEAPRGGKVAWHIGDLKWRVVDHSSSSSGESSSARGLKSVDDRCE</sequence>
<dbReference type="EMBL" id="JANPWB010000014">
    <property type="protein sequence ID" value="KAJ1097966.1"/>
    <property type="molecule type" value="Genomic_DNA"/>
</dbReference>
<protein>
    <submittedName>
        <fullName evidence="2">Uncharacterized protein</fullName>
    </submittedName>
</protein>
<proteinExistence type="predicted"/>
<evidence type="ECO:0000313" key="3">
    <source>
        <dbReference type="Proteomes" id="UP001066276"/>
    </source>
</evidence>
<dbReference type="Proteomes" id="UP001066276">
    <property type="component" value="Chromosome 10"/>
</dbReference>
<name>A0AAV7M2F4_PLEWA</name>
<feature type="compositionally biased region" description="Low complexity" evidence="1">
    <location>
        <begin position="59"/>
        <end position="68"/>
    </location>
</feature>
<reference evidence="2" key="1">
    <citation type="journal article" date="2022" name="bioRxiv">
        <title>Sequencing and chromosome-scale assembly of the giantPleurodeles waltlgenome.</title>
        <authorList>
            <person name="Brown T."/>
            <person name="Elewa A."/>
            <person name="Iarovenko S."/>
            <person name="Subramanian E."/>
            <person name="Araus A.J."/>
            <person name="Petzold A."/>
            <person name="Susuki M."/>
            <person name="Suzuki K.-i.T."/>
            <person name="Hayashi T."/>
            <person name="Toyoda A."/>
            <person name="Oliveira C."/>
            <person name="Osipova E."/>
            <person name="Leigh N.D."/>
            <person name="Simon A."/>
            <person name="Yun M.H."/>
        </authorList>
    </citation>
    <scope>NUCLEOTIDE SEQUENCE</scope>
    <source>
        <strain evidence="2">20211129_DDA</strain>
        <tissue evidence="2">Liver</tissue>
    </source>
</reference>
<evidence type="ECO:0000256" key="1">
    <source>
        <dbReference type="SAM" id="MobiDB-lite"/>
    </source>
</evidence>